<dbReference type="EMBL" id="JASCZI010121467">
    <property type="protein sequence ID" value="MED6161872.1"/>
    <property type="molecule type" value="Genomic_DNA"/>
</dbReference>
<dbReference type="PANTHER" id="PTHR31319:SF103">
    <property type="entry name" value="CCT MOTIF FAMILY PROTEIN"/>
    <property type="match status" value="1"/>
</dbReference>
<accession>A0ABU6UKN6</accession>
<gene>
    <name evidence="6" type="ORF">PIB30_064851</name>
</gene>
<dbReference type="PROSITE" id="PS51017">
    <property type="entry name" value="CCT"/>
    <property type="match status" value="1"/>
</dbReference>
<evidence type="ECO:0000256" key="2">
    <source>
        <dbReference type="ARBA" id="ARBA00023242"/>
    </source>
</evidence>
<protein>
    <recommendedName>
        <fullName evidence="5">CCT domain-containing protein</fullName>
    </recommendedName>
</protein>
<comment type="caution">
    <text evidence="6">The sequence shown here is derived from an EMBL/GenBank/DDBJ whole genome shotgun (WGS) entry which is preliminary data.</text>
</comment>
<evidence type="ECO:0000313" key="7">
    <source>
        <dbReference type="Proteomes" id="UP001341840"/>
    </source>
</evidence>
<dbReference type="PANTHER" id="PTHR31319">
    <property type="entry name" value="ZINC FINGER PROTEIN CONSTANS-LIKE 4"/>
    <property type="match status" value="1"/>
</dbReference>
<name>A0ABU6UKN6_9FABA</name>
<evidence type="ECO:0000256" key="4">
    <source>
        <dbReference type="SAM" id="MobiDB-lite"/>
    </source>
</evidence>
<feature type="domain" description="CCT" evidence="5">
    <location>
        <begin position="259"/>
        <end position="301"/>
    </location>
</feature>
<proteinExistence type="predicted"/>
<feature type="compositionally biased region" description="Low complexity" evidence="4">
    <location>
        <begin position="194"/>
        <end position="207"/>
    </location>
</feature>
<keyword evidence="2 3" id="KW-0539">Nucleus</keyword>
<reference evidence="6 7" key="1">
    <citation type="journal article" date="2023" name="Plants (Basel)">
        <title>Bridging the Gap: Combining Genomics and Transcriptomics Approaches to Understand Stylosanthes scabra, an Orphan Legume from the Brazilian Caatinga.</title>
        <authorList>
            <person name="Ferreira-Neto J.R.C."/>
            <person name="da Silva M.D."/>
            <person name="Binneck E."/>
            <person name="de Melo N.F."/>
            <person name="da Silva R.H."/>
            <person name="de Melo A.L.T.M."/>
            <person name="Pandolfi V."/>
            <person name="Bustamante F.O."/>
            <person name="Brasileiro-Vidal A.C."/>
            <person name="Benko-Iseppon A.M."/>
        </authorList>
    </citation>
    <scope>NUCLEOTIDE SEQUENCE [LARGE SCALE GENOMIC DNA]</scope>
    <source>
        <tissue evidence="6">Leaves</tissue>
    </source>
</reference>
<comment type="subcellular location">
    <subcellularLocation>
        <location evidence="1 3">Nucleus</location>
    </subcellularLocation>
</comment>
<sequence length="362" mass="40710">MSSGLYSFDTTFQAHSSSDMATADGGGGVGDLAFLSDSFPFLGNSTDVGHQHCSSNQNILDEATLSSSSSAVDPFSSCFFSFSPPSTHLENLSLQANSNKNNRVCPTLESDFASFSSGFDLTQAVKSEECQIGSFELDYGYGYNDHNQQHFFPHSYSGAENVAKYMQRSFSSNSFHCKPGNFLFQNNHSESDTHNNNNSNNNMDSTNFQKHDASSPENSGFNGKMRRVCSTGDLQKCQREGSLLEEANFKVGRYSAEERKERISKYRAKRSQRNFNKTIKYACRKTLADNRPRIRGRFARNDESSDIIPIPNPKQVPFSARDDEDEEVDFWIEGLQLHEEQEDVAVNNAYNYASNHFQYCRF</sequence>
<evidence type="ECO:0000256" key="3">
    <source>
        <dbReference type="PROSITE-ProRule" id="PRU00357"/>
    </source>
</evidence>
<keyword evidence="7" id="KW-1185">Reference proteome</keyword>
<evidence type="ECO:0000256" key="1">
    <source>
        <dbReference type="ARBA" id="ARBA00004123"/>
    </source>
</evidence>
<dbReference type="Proteomes" id="UP001341840">
    <property type="component" value="Unassembled WGS sequence"/>
</dbReference>
<organism evidence="6 7">
    <name type="scientific">Stylosanthes scabra</name>
    <dbReference type="NCBI Taxonomy" id="79078"/>
    <lineage>
        <taxon>Eukaryota</taxon>
        <taxon>Viridiplantae</taxon>
        <taxon>Streptophyta</taxon>
        <taxon>Embryophyta</taxon>
        <taxon>Tracheophyta</taxon>
        <taxon>Spermatophyta</taxon>
        <taxon>Magnoliopsida</taxon>
        <taxon>eudicotyledons</taxon>
        <taxon>Gunneridae</taxon>
        <taxon>Pentapetalae</taxon>
        <taxon>rosids</taxon>
        <taxon>fabids</taxon>
        <taxon>Fabales</taxon>
        <taxon>Fabaceae</taxon>
        <taxon>Papilionoideae</taxon>
        <taxon>50 kb inversion clade</taxon>
        <taxon>dalbergioids sensu lato</taxon>
        <taxon>Dalbergieae</taxon>
        <taxon>Pterocarpus clade</taxon>
        <taxon>Stylosanthes</taxon>
    </lineage>
</organism>
<feature type="region of interest" description="Disordered" evidence="4">
    <location>
        <begin position="186"/>
        <end position="224"/>
    </location>
</feature>
<dbReference type="Pfam" id="PF06203">
    <property type="entry name" value="CCT"/>
    <property type="match status" value="1"/>
</dbReference>
<evidence type="ECO:0000313" key="6">
    <source>
        <dbReference type="EMBL" id="MED6161872.1"/>
    </source>
</evidence>
<dbReference type="InterPro" id="IPR045281">
    <property type="entry name" value="CONSTANS-like"/>
</dbReference>
<evidence type="ECO:0000259" key="5">
    <source>
        <dbReference type="PROSITE" id="PS51017"/>
    </source>
</evidence>
<dbReference type="InterPro" id="IPR010402">
    <property type="entry name" value="CCT_domain"/>
</dbReference>